<dbReference type="AlphaFoldDB" id="A0A4R8IQ90"/>
<dbReference type="RefSeq" id="WP_134081449.1">
    <property type="nucleotide sequence ID" value="NZ_SOQX01000002.1"/>
</dbReference>
<feature type="transmembrane region" description="Helical" evidence="1">
    <location>
        <begin position="46"/>
        <end position="64"/>
    </location>
</feature>
<keyword evidence="1" id="KW-0472">Membrane</keyword>
<proteinExistence type="predicted"/>
<sequence>MKQSRLKMYLSYGLIGGLMGYVVARIGFGDYDELHQMFVLDDLRMLYAFAGAVALSMLAFILLARRIPKPEKFFQPGTVPGSMLFGFGWAVCGACPSMVFVQLGAGKIPAVMTMVGILLGVYLHKKAHARYFRWDTGTCVSD</sequence>
<evidence type="ECO:0000313" key="3">
    <source>
        <dbReference type="Proteomes" id="UP000294914"/>
    </source>
</evidence>
<comment type="caution">
    <text evidence="2">The sequence shown here is derived from an EMBL/GenBank/DDBJ whole genome shotgun (WGS) entry which is preliminary data.</text>
</comment>
<name>A0A4R8IQ90_9GAMM</name>
<dbReference type="EMBL" id="SOQX01000002">
    <property type="protein sequence ID" value="TDY02454.1"/>
    <property type="molecule type" value="Genomic_DNA"/>
</dbReference>
<dbReference type="Pfam" id="PF04143">
    <property type="entry name" value="Sulf_transp"/>
    <property type="match status" value="1"/>
</dbReference>
<evidence type="ECO:0000313" key="2">
    <source>
        <dbReference type="EMBL" id="TDY02454.1"/>
    </source>
</evidence>
<feature type="transmembrane region" description="Helical" evidence="1">
    <location>
        <begin position="108"/>
        <end position="124"/>
    </location>
</feature>
<feature type="transmembrane region" description="Helical" evidence="1">
    <location>
        <begin position="84"/>
        <end position="102"/>
    </location>
</feature>
<organism evidence="2 3">
    <name type="scientific">Thiohalophilus thiocyanatoxydans</name>
    <dbReference type="NCBI Taxonomy" id="381308"/>
    <lineage>
        <taxon>Bacteria</taxon>
        <taxon>Pseudomonadati</taxon>
        <taxon>Pseudomonadota</taxon>
        <taxon>Gammaproteobacteria</taxon>
        <taxon>Thiohalomonadales</taxon>
        <taxon>Thiohalophilaceae</taxon>
        <taxon>Thiohalophilus</taxon>
    </lineage>
</organism>
<keyword evidence="3" id="KW-1185">Reference proteome</keyword>
<protein>
    <submittedName>
        <fullName evidence="2">Uncharacterized protein</fullName>
    </submittedName>
</protein>
<gene>
    <name evidence="2" type="ORF">EDC23_0825</name>
</gene>
<feature type="transmembrane region" description="Helical" evidence="1">
    <location>
        <begin position="9"/>
        <end position="26"/>
    </location>
</feature>
<dbReference type="OrthoDB" id="9790409at2"/>
<dbReference type="InterPro" id="IPR007272">
    <property type="entry name" value="Sulf_transp_TsuA/YedE"/>
</dbReference>
<keyword evidence="1" id="KW-1133">Transmembrane helix</keyword>
<accession>A0A4R8IQ90</accession>
<evidence type="ECO:0000256" key="1">
    <source>
        <dbReference type="SAM" id="Phobius"/>
    </source>
</evidence>
<dbReference type="Proteomes" id="UP000294914">
    <property type="component" value="Unassembled WGS sequence"/>
</dbReference>
<reference evidence="2 3" key="1">
    <citation type="submission" date="2019-03" db="EMBL/GenBank/DDBJ databases">
        <title>Genomic Encyclopedia of Type Strains, Phase IV (KMG-IV): sequencing the most valuable type-strain genomes for metagenomic binning, comparative biology and taxonomic classification.</title>
        <authorList>
            <person name="Goeker M."/>
        </authorList>
    </citation>
    <scope>NUCLEOTIDE SEQUENCE [LARGE SCALE GENOMIC DNA]</scope>
    <source>
        <strain evidence="2 3">DSM 16326</strain>
    </source>
</reference>
<keyword evidence="1" id="KW-0812">Transmembrane</keyword>